<dbReference type="EMBL" id="CYGY02000059">
    <property type="protein sequence ID" value="SIT47744.1"/>
    <property type="molecule type" value="Genomic_DNA"/>
</dbReference>
<feature type="compositionally biased region" description="Basic and acidic residues" evidence="1">
    <location>
        <begin position="1"/>
        <end position="12"/>
    </location>
</feature>
<evidence type="ECO:0000256" key="1">
    <source>
        <dbReference type="SAM" id="MobiDB-lite"/>
    </source>
</evidence>
<feature type="compositionally biased region" description="Basic and acidic residues" evidence="1">
    <location>
        <begin position="20"/>
        <end position="30"/>
    </location>
</feature>
<keyword evidence="3" id="KW-1185">Reference proteome</keyword>
<sequence>MDMTFLERDRMEPFSGEEAVSEREFENRAG</sequence>
<organism evidence="2 3">
    <name type="scientific">Paraburkholderia piptadeniae</name>
    <dbReference type="NCBI Taxonomy" id="1701573"/>
    <lineage>
        <taxon>Bacteria</taxon>
        <taxon>Pseudomonadati</taxon>
        <taxon>Pseudomonadota</taxon>
        <taxon>Betaproteobacteria</taxon>
        <taxon>Burkholderiales</taxon>
        <taxon>Burkholderiaceae</taxon>
        <taxon>Paraburkholderia</taxon>
    </lineage>
</organism>
<dbReference type="AlphaFoldDB" id="A0A1N7SKB0"/>
<dbReference type="Proteomes" id="UP000195569">
    <property type="component" value="Unassembled WGS sequence"/>
</dbReference>
<reference evidence="2" key="1">
    <citation type="submission" date="2016-12" db="EMBL/GenBank/DDBJ databases">
        <authorList>
            <person name="Moulin L."/>
        </authorList>
    </citation>
    <scope>NUCLEOTIDE SEQUENCE [LARGE SCALE GENOMIC DNA]</scope>
    <source>
        <strain evidence="2">STM 7183</strain>
    </source>
</reference>
<evidence type="ECO:0000313" key="3">
    <source>
        <dbReference type="Proteomes" id="UP000195569"/>
    </source>
</evidence>
<gene>
    <name evidence="2" type="ORF">BN2476_590118</name>
</gene>
<evidence type="ECO:0000313" key="2">
    <source>
        <dbReference type="EMBL" id="SIT47744.1"/>
    </source>
</evidence>
<protein>
    <submittedName>
        <fullName evidence="2">Uncharacterized protein</fullName>
    </submittedName>
</protein>
<name>A0A1N7SKB0_9BURK</name>
<feature type="region of interest" description="Disordered" evidence="1">
    <location>
        <begin position="1"/>
        <end position="30"/>
    </location>
</feature>
<comment type="caution">
    <text evidence="2">The sequence shown here is derived from an EMBL/GenBank/DDBJ whole genome shotgun (WGS) entry which is preliminary data.</text>
</comment>
<proteinExistence type="predicted"/>
<accession>A0A1N7SKB0</accession>